<evidence type="ECO:0000256" key="5">
    <source>
        <dbReference type="PIRNR" id="PIRNR017302"/>
    </source>
</evidence>
<protein>
    <recommendedName>
        <fullName evidence="2 5">Ribosome biogenesis protein NOP53</fullName>
    </recommendedName>
</protein>
<gene>
    <name evidence="7" type="ORF">CPB83DRAFT_849512</name>
</gene>
<dbReference type="GO" id="GO:0000027">
    <property type="term" value="P:ribosomal large subunit assembly"/>
    <property type="evidence" value="ECO:0007669"/>
    <property type="project" value="UniProtKB-UniRule"/>
</dbReference>
<feature type="region of interest" description="Disordered" evidence="6">
    <location>
        <begin position="18"/>
        <end position="55"/>
    </location>
</feature>
<dbReference type="PIRSF" id="PIRSF017302">
    <property type="entry name" value="Gltscr2"/>
    <property type="match status" value="1"/>
</dbReference>
<dbReference type="GO" id="GO:0006364">
    <property type="term" value="P:rRNA processing"/>
    <property type="evidence" value="ECO:0007669"/>
    <property type="project" value="TreeGrafter"/>
</dbReference>
<comment type="similarity">
    <text evidence="1 5">Belongs to the NOP53 family.</text>
</comment>
<organism evidence="7 8">
    <name type="scientific">Crepidotus variabilis</name>
    <dbReference type="NCBI Taxonomy" id="179855"/>
    <lineage>
        <taxon>Eukaryota</taxon>
        <taxon>Fungi</taxon>
        <taxon>Dikarya</taxon>
        <taxon>Basidiomycota</taxon>
        <taxon>Agaricomycotina</taxon>
        <taxon>Agaricomycetes</taxon>
        <taxon>Agaricomycetidae</taxon>
        <taxon>Agaricales</taxon>
        <taxon>Agaricineae</taxon>
        <taxon>Crepidotaceae</taxon>
        <taxon>Crepidotus</taxon>
    </lineage>
</organism>
<evidence type="ECO:0000256" key="4">
    <source>
        <dbReference type="ARBA" id="ARBA00023242"/>
    </source>
</evidence>
<feature type="compositionally biased region" description="Basic residues" evidence="6">
    <location>
        <begin position="44"/>
        <end position="53"/>
    </location>
</feature>
<feature type="compositionally biased region" description="Polar residues" evidence="6">
    <location>
        <begin position="32"/>
        <end position="43"/>
    </location>
</feature>
<evidence type="ECO:0000256" key="3">
    <source>
        <dbReference type="ARBA" id="ARBA00022517"/>
    </source>
</evidence>
<evidence type="ECO:0000256" key="2">
    <source>
        <dbReference type="ARBA" id="ARBA00018339"/>
    </source>
</evidence>
<dbReference type="GO" id="GO:0005654">
    <property type="term" value="C:nucleoplasm"/>
    <property type="evidence" value="ECO:0007669"/>
    <property type="project" value="UniProtKB-SubCell"/>
</dbReference>
<dbReference type="EMBL" id="MU157836">
    <property type="protein sequence ID" value="KAF9531185.1"/>
    <property type="molecule type" value="Genomic_DNA"/>
</dbReference>
<dbReference type="PANTHER" id="PTHR14211:SF7">
    <property type="entry name" value="RIBOSOME BIOGENESIS PROTEIN NOP53"/>
    <property type="match status" value="1"/>
</dbReference>
<dbReference type="OrthoDB" id="5072at2759"/>
<dbReference type="AlphaFoldDB" id="A0A9P6JT45"/>
<name>A0A9P6JT45_9AGAR</name>
<accession>A0A9P6JT45</accession>
<evidence type="ECO:0000256" key="6">
    <source>
        <dbReference type="SAM" id="MobiDB-lite"/>
    </source>
</evidence>
<evidence type="ECO:0000313" key="7">
    <source>
        <dbReference type="EMBL" id="KAF9531185.1"/>
    </source>
</evidence>
<evidence type="ECO:0000313" key="8">
    <source>
        <dbReference type="Proteomes" id="UP000807306"/>
    </source>
</evidence>
<dbReference type="InterPro" id="IPR011687">
    <property type="entry name" value="Nop53/GLTSCR2"/>
</dbReference>
<comment type="function">
    <text evidence="5">May play a role in ribosome biogenesis.</text>
</comment>
<evidence type="ECO:0000256" key="1">
    <source>
        <dbReference type="ARBA" id="ARBA00008838"/>
    </source>
</evidence>
<keyword evidence="4 5" id="KW-0539">Nucleus</keyword>
<comment type="subcellular location">
    <subcellularLocation>
        <location evidence="5">Nucleus</location>
        <location evidence="5">Nucleolus</location>
    </subcellularLocation>
    <subcellularLocation>
        <location evidence="5">Nucleus</location>
        <location evidence="5">Nucleoplasm</location>
    </subcellularLocation>
</comment>
<keyword evidence="3 5" id="KW-0690">Ribosome biogenesis</keyword>
<dbReference type="PANTHER" id="PTHR14211">
    <property type="entry name" value="GLIOMA SUPPRESSOR CANDIDATE REGION GENE 2"/>
    <property type="match status" value="1"/>
</dbReference>
<comment type="caution">
    <text evidence="7">The sequence shown here is derived from an EMBL/GenBank/DDBJ whole genome shotgun (WGS) entry which is preliminary data.</text>
</comment>
<sequence>MPAYTKFSTTCVTLRLSTDMSSTLSQKRKSNRSTLGAPSQHNQSSRKGKKSWRKNVNIEDLEERLEGLRAEERVIGKSLQKTSDTDLFQIDVKGDEQIRKSLPRYSTAQLTSSKILAQRSAVPAVFSRTSSGSTKRKAAITREDKERMLRVAKRPRKGPFNSILDPSEYASGSTVFGLSEAVKTSGAYDPWAAQPPPKQVKDGLETVEKRMPKAPVVAKTTDLIDIPAVVEPHQGTSYNPPVLAHHELLLKAASVEEKRVQDAEKLAEVRTKMAAARIEEDEQNLGVAKGMTVQKVDDEDEDTSAVDQETIVKAASTRKTKSQRHKASKLLEEKRTLAQKAERKRLLASVSDAKIFKRATTRLLTEQEERRQHRRLMNFQKLQKQGLVGQKLGKHKIPDSSIDVQLGEDLTENLRGLKPEGNLFRDRFLSMQQRALIEPRARVMPKKRRHRYIEYEKHAWKRFE</sequence>
<dbReference type="Pfam" id="PF07767">
    <property type="entry name" value="Nop53"/>
    <property type="match status" value="1"/>
</dbReference>
<dbReference type="GO" id="GO:0008097">
    <property type="term" value="F:5S rRNA binding"/>
    <property type="evidence" value="ECO:0007669"/>
    <property type="project" value="TreeGrafter"/>
</dbReference>
<proteinExistence type="inferred from homology"/>
<dbReference type="GO" id="GO:0005730">
    <property type="term" value="C:nucleolus"/>
    <property type="evidence" value="ECO:0007669"/>
    <property type="project" value="UniProtKB-SubCell"/>
</dbReference>
<reference evidence="7" key="1">
    <citation type="submission" date="2020-11" db="EMBL/GenBank/DDBJ databases">
        <authorList>
            <consortium name="DOE Joint Genome Institute"/>
            <person name="Ahrendt S."/>
            <person name="Riley R."/>
            <person name="Andreopoulos W."/>
            <person name="Labutti K."/>
            <person name="Pangilinan J."/>
            <person name="Ruiz-Duenas F.J."/>
            <person name="Barrasa J.M."/>
            <person name="Sanchez-Garcia M."/>
            <person name="Camarero S."/>
            <person name="Miyauchi S."/>
            <person name="Serrano A."/>
            <person name="Linde D."/>
            <person name="Babiker R."/>
            <person name="Drula E."/>
            <person name="Ayuso-Fernandez I."/>
            <person name="Pacheco R."/>
            <person name="Padilla G."/>
            <person name="Ferreira P."/>
            <person name="Barriuso J."/>
            <person name="Kellner H."/>
            <person name="Castanera R."/>
            <person name="Alfaro M."/>
            <person name="Ramirez L."/>
            <person name="Pisabarro A.G."/>
            <person name="Kuo A."/>
            <person name="Tritt A."/>
            <person name="Lipzen A."/>
            <person name="He G."/>
            <person name="Yan M."/>
            <person name="Ng V."/>
            <person name="Cullen D."/>
            <person name="Martin F."/>
            <person name="Rosso M.-N."/>
            <person name="Henrissat B."/>
            <person name="Hibbett D."/>
            <person name="Martinez A.T."/>
            <person name="Grigoriev I.V."/>
        </authorList>
    </citation>
    <scope>NUCLEOTIDE SEQUENCE</scope>
    <source>
        <strain evidence="7">CBS 506.95</strain>
    </source>
</reference>
<keyword evidence="8" id="KW-1185">Reference proteome</keyword>
<dbReference type="Proteomes" id="UP000807306">
    <property type="component" value="Unassembled WGS sequence"/>
</dbReference>